<protein>
    <submittedName>
        <fullName evidence="2">Mobile element protein</fullName>
    </submittedName>
</protein>
<sequence>MSRAGECLDNAMAESFFATLKAELVDTRTWPTRAAACQAIFEWLEVWYNRQRRHSALAYRT</sequence>
<gene>
    <name evidence="2" type="ORF">AVDCRST_MAG40-1326</name>
</gene>
<feature type="domain" description="Integrase catalytic" evidence="1">
    <location>
        <begin position="1"/>
        <end position="61"/>
    </location>
</feature>
<accession>A0A6J4KZ98</accession>
<dbReference type="PANTHER" id="PTHR46889">
    <property type="entry name" value="TRANSPOSASE INSF FOR INSERTION SEQUENCE IS3B-RELATED"/>
    <property type="match status" value="1"/>
</dbReference>
<dbReference type="GO" id="GO:0015074">
    <property type="term" value="P:DNA integration"/>
    <property type="evidence" value="ECO:0007669"/>
    <property type="project" value="InterPro"/>
</dbReference>
<dbReference type="InterPro" id="IPR001584">
    <property type="entry name" value="Integrase_cat-core"/>
</dbReference>
<proteinExistence type="predicted"/>
<name>A0A6J4KZ98_9BACT</name>
<dbReference type="InterPro" id="IPR050900">
    <property type="entry name" value="Transposase_IS3/IS150/IS904"/>
</dbReference>
<dbReference type="InterPro" id="IPR012337">
    <property type="entry name" value="RNaseH-like_sf"/>
</dbReference>
<dbReference type="AlphaFoldDB" id="A0A6J4KZ98"/>
<feature type="non-terminal residue" evidence="2">
    <location>
        <position position="61"/>
    </location>
</feature>
<dbReference type="PANTHER" id="PTHR46889:SF4">
    <property type="entry name" value="TRANSPOSASE INSO FOR INSERTION SEQUENCE ELEMENT IS911B-RELATED"/>
    <property type="match status" value="1"/>
</dbReference>
<dbReference type="Pfam" id="PF13683">
    <property type="entry name" value="rve_3"/>
    <property type="match status" value="1"/>
</dbReference>
<organism evidence="2">
    <name type="scientific">uncultured Gemmatimonadaceae bacterium</name>
    <dbReference type="NCBI Taxonomy" id="246130"/>
    <lineage>
        <taxon>Bacteria</taxon>
        <taxon>Pseudomonadati</taxon>
        <taxon>Gemmatimonadota</taxon>
        <taxon>Gemmatimonadia</taxon>
        <taxon>Gemmatimonadales</taxon>
        <taxon>Gemmatimonadaceae</taxon>
        <taxon>environmental samples</taxon>
    </lineage>
</organism>
<evidence type="ECO:0000313" key="2">
    <source>
        <dbReference type="EMBL" id="CAA9317985.1"/>
    </source>
</evidence>
<dbReference type="EMBL" id="CADCTX010000416">
    <property type="protein sequence ID" value="CAA9317985.1"/>
    <property type="molecule type" value="Genomic_DNA"/>
</dbReference>
<evidence type="ECO:0000259" key="1">
    <source>
        <dbReference type="Pfam" id="PF13683"/>
    </source>
</evidence>
<dbReference type="SUPFAM" id="SSF53098">
    <property type="entry name" value="Ribonuclease H-like"/>
    <property type="match status" value="1"/>
</dbReference>
<reference evidence="2" key="1">
    <citation type="submission" date="2020-02" db="EMBL/GenBank/DDBJ databases">
        <authorList>
            <person name="Meier V. D."/>
        </authorList>
    </citation>
    <scope>NUCLEOTIDE SEQUENCE</scope>
    <source>
        <strain evidence="2">AVDCRST_MAG40</strain>
    </source>
</reference>